<dbReference type="EnsemblPlants" id="EMT33070">
    <property type="protein sequence ID" value="EMT33070"/>
    <property type="gene ID" value="F775_08742"/>
</dbReference>
<evidence type="ECO:0000313" key="1">
    <source>
        <dbReference type="EnsemblPlants" id="EMT33070"/>
    </source>
</evidence>
<sequence length="142" mass="15172">MADLVPLNNNPYDGDEAEAVAAEPEERSRLMVICAVGLYYGAIRAFSDLLRTGDFHRHVITSSDLTLWAALLDLAGSLLYLAASLLALVSLVPALWLILVWVALVTEWLHGAQAGGRPAAVRPLAVPRALLSSLVASFPILA</sequence>
<accession>M8C6U8</accession>
<organism evidence="1">
    <name type="scientific">Aegilops tauschii</name>
    <name type="common">Tausch's goatgrass</name>
    <name type="synonym">Aegilops squarrosa</name>
    <dbReference type="NCBI Taxonomy" id="37682"/>
    <lineage>
        <taxon>Eukaryota</taxon>
        <taxon>Viridiplantae</taxon>
        <taxon>Streptophyta</taxon>
        <taxon>Embryophyta</taxon>
        <taxon>Tracheophyta</taxon>
        <taxon>Spermatophyta</taxon>
        <taxon>Magnoliopsida</taxon>
        <taxon>Liliopsida</taxon>
        <taxon>Poales</taxon>
        <taxon>Poaceae</taxon>
        <taxon>BOP clade</taxon>
        <taxon>Pooideae</taxon>
        <taxon>Triticodae</taxon>
        <taxon>Triticeae</taxon>
        <taxon>Triticinae</taxon>
        <taxon>Aegilops</taxon>
    </lineage>
</organism>
<protein>
    <submittedName>
        <fullName evidence="1">Uncharacterized protein</fullName>
    </submittedName>
</protein>
<reference evidence="1" key="1">
    <citation type="submission" date="2015-06" db="UniProtKB">
        <authorList>
            <consortium name="EnsemblPlants"/>
        </authorList>
    </citation>
    <scope>IDENTIFICATION</scope>
</reference>
<proteinExistence type="predicted"/>
<dbReference type="AlphaFoldDB" id="M8C6U8"/>
<name>M8C6U8_AEGTA</name>